<evidence type="ECO:0000313" key="4">
    <source>
        <dbReference type="EMBL" id="PIU42059.1"/>
    </source>
</evidence>
<feature type="domain" description="Ketopantoate reductase N-terminal" evidence="3">
    <location>
        <begin position="3"/>
        <end position="125"/>
    </location>
</feature>
<dbReference type="GO" id="GO:0008677">
    <property type="term" value="F:2-dehydropantoate 2-reductase activity"/>
    <property type="evidence" value="ECO:0007669"/>
    <property type="project" value="TreeGrafter"/>
</dbReference>
<feature type="non-terminal residue" evidence="4">
    <location>
        <position position="126"/>
    </location>
</feature>
<dbReference type="Proteomes" id="UP000230052">
    <property type="component" value="Unassembled WGS sequence"/>
</dbReference>
<dbReference type="Pfam" id="PF02558">
    <property type="entry name" value="ApbA"/>
    <property type="match status" value="1"/>
</dbReference>
<evidence type="ECO:0000256" key="2">
    <source>
        <dbReference type="ARBA" id="ARBA00023002"/>
    </source>
</evidence>
<dbReference type="PANTHER" id="PTHR43765">
    <property type="entry name" value="2-DEHYDROPANTOATE 2-REDUCTASE-RELATED"/>
    <property type="match status" value="1"/>
</dbReference>
<sequence length="126" mass="13409">MRIVIVGPGAMGCLFGAFLAKFGEDIYLLDRRDKRAEYINKNGIKVEGISGEFKIAVKATSNPSDIGECALVIICVKSYDTEAAIKSIKSIIKKDTLVLTLQNGVGNVEAISKIAGEEKTIGGVTS</sequence>
<organism evidence="4 5">
    <name type="scientific">Candidatus Aquitaenariimonas noxiae</name>
    <dbReference type="NCBI Taxonomy" id="1974741"/>
    <lineage>
        <taxon>Bacteria</taxon>
        <taxon>Pseudomonadati</taxon>
        <taxon>Candidatus Omnitrophota</taxon>
        <taxon>Candidatus Aquitaenariimonas</taxon>
    </lineage>
</organism>
<gene>
    <name evidence="4" type="ORF">COS99_02405</name>
</gene>
<dbReference type="EMBL" id="PEWV01000022">
    <property type="protein sequence ID" value="PIU42059.1"/>
    <property type="molecule type" value="Genomic_DNA"/>
</dbReference>
<name>A0A2J0KW69_9BACT</name>
<dbReference type="InterPro" id="IPR036291">
    <property type="entry name" value="NAD(P)-bd_dom_sf"/>
</dbReference>
<evidence type="ECO:0000313" key="5">
    <source>
        <dbReference type="Proteomes" id="UP000230052"/>
    </source>
</evidence>
<dbReference type="GO" id="GO:0005737">
    <property type="term" value="C:cytoplasm"/>
    <property type="evidence" value="ECO:0007669"/>
    <property type="project" value="TreeGrafter"/>
</dbReference>
<reference evidence="4 5" key="1">
    <citation type="submission" date="2017-09" db="EMBL/GenBank/DDBJ databases">
        <title>Depth-based differentiation of microbial function through sediment-hosted aquifers and enrichment of novel symbionts in the deep terrestrial subsurface.</title>
        <authorList>
            <person name="Probst A.J."/>
            <person name="Ladd B."/>
            <person name="Jarett J.K."/>
            <person name="Geller-Mcgrath D.E."/>
            <person name="Sieber C.M."/>
            <person name="Emerson J.B."/>
            <person name="Anantharaman K."/>
            <person name="Thomas B.C."/>
            <person name="Malmstrom R."/>
            <person name="Stieglmeier M."/>
            <person name="Klingl A."/>
            <person name="Woyke T."/>
            <person name="Ryan C.M."/>
            <person name="Banfield J.F."/>
        </authorList>
    </citation>
    <scope>NUCLEOTIDE SEQUENCE [LARGE SCALE GENOMIC DNA]</scope>
    <source>
        <strain evidence="4">CG07_land_8_20_14_0_80_42_15</strain>
    </source>
</reference>
<comment type="caution">
    <text evidence="4">The sequence shown here is derived from an EMBL/GenBank/DDBJ whole genome shotgun (WGS) entry which is preliminary data.</text>
</comment>
<protein>
    <submittedName>
        <fullName evidence="4">2-dehydropantoate 2-reductase</fullName>
    </submittedName>
</protein>
<dbReference type="SUPFAM" id="SSF51735">
    <property type="entry name" value="NAD(P)-binding Rossmann-fold domains"/>
    <property type="match status" value="1"/>
</dbReference>
<evidence type="ECO:0000259" key="3">
    <source>
        <dbReference type="Pfam" id="PF02558"/>
    </source>
</evidence>
<accession>A0A2J0KW69</accession>
<dbReference type="InterPro" id="IPR013332">
    <property type="entry name" value="KPR_N"/>
</dbReference>
<dbReference type="InterPro" id="IPR050838">
    <property type="entry name" value="Ketopantoate_reductase"/>
</dbReference>
<keyword evidence="2" id="KW-0560">Oxidoreductase</keyword>
<dbReference type="PANTHER" id="PTHR43765:SF2">
    <property type="entry name" value="2-DEHYDROPANTOATE 2-REDUCTASE"/>
    <property type="match status" value="1"/>
</dbReference>
<dbReference type="GO" id="GO:0050661">
    <property type="term" value="F:NADP binding"/>
    <property type="evidence" value="ECO:0007669"/>
    <property type="project" value="TreeGrafter"/>
</dbReference>
<dbReference type="AlphaFoldDB" id="A0A2J0KW69"/>
<keyword evidence="1" id="KW-0521">NADP</keyword>
<evidence type="ECO:0000256" key="1">
    <source>
        <dbReference type="ARBA" id="ARBA00022857"/>
    </source>
</evidence>
<proteinExistence type="predicted"/>
<dbReference type="Gene3D" id="3.40.50.720">
    <property type="entry name" value="NAD(P)-binding Rossmann-like Domain"/>
    <property type="match status" value="1"/>
</dbReference>